<dbReference type="OrthoDB" id="5172791at2"/>
<dbReference type="Gene3D" id="3.20.20.140">
    <property type="entry name" value="Metal-dependent hydrolases"/>
    <property type="match status" value="1"/>
</dbReference>
<dbReference type="AlphaFoldDB" id="A0A0F0HA52"/>
<reference evidence="3 4" key="1">
    <citation type="submission" date="2015-02" db="EMBL/GenBank/DDBJ databases">
        <authorList>
            <person name="Ju K.-S."/>
            <person name="Doroghazi J.R."/>
            <person name="Metcalf W."/>
        </authorList>
    </citation>
    <scope>NUCLEOTIDE SEQUENCE [LARGE SCALE GENOMIC DNA]</scope>
    <source>
        <strain evidence="3 4">NRRL B-16140</strain>
    </source>
</reference>
<dbReference type="Pfam" id="PF04909">
    <property type="entry name" value="Amidohydro_2"/>
    <property type="match status" value="1"/>
</dbReference>
<evidence type="ECO:0000256" key="1">
    <source>
        <dbReference type="ARBA" id="ARBA00023239"/>
    </source>
</evidence>
<gene>
    <name evidence="3" type="ORF">UK23_10330</name>
</gene>
<comment type="caution">
    <text evidence="3">The sequence shown here is derived from an EMBL/GenBank/DDBJ whole genome shotgun (WGS) entry which is preliminary data.</text>
</comment>
<dbReference type="GO" id="GO:0016831">
    <property type="term" value="F:carboxy-lyase activity"/>
    <property type="evidence" value="ECO:0007669"/>
    <property type="project" value="InterPro"/>
</dbReference>
<organism evidence="3 4">
    <name type="scientific">Lentzea aerocolonigenes</name>
    <name type="common">Lechevalieria aerocolonigenes</name>
    <name type="synonym">Saccharothrix aerocolonigenes</name>
    <dbReference type="NCBI Taxonomy" id="68170"/>
    <lineage>
        <taxon>Bacteria</taxon>
        <taxon>Bacillati</taxon>
        <taxon>Actinomycetota</taxon>
        <taxon>Actinomycetes</taxon>
        <taxon>Pseudonocardiales</taxon>
        <taxon>Pseudonocardiaceae</taxon>
        <taxon>Lentzea</taxon>
    </lineage>
</organism>
<keyword evidence="3" id="KW-0378">Hydrolase</keyword>
<evidence type="ECO:0000313" key="4">
    <source>
        <dbReference type="Proteomes" id="UP000033393"/>
    </source>
</evidence>
<dbReference type="InterPro" id="IPR032466">
    <property type="entry name" value="Metal_Hydrolase"/>
</dbReference>
<dbReference type="EMBL" id="JYJG01000057">
    <property type="protein sequence ID" value="KJK50493.1"/>
    <property type="molecule type" value="Genomic_DNA"/>
</dbReference>
<dbReference type="PANTHER" id="PTHR21240">
    <property type="entry name" value="2-AMINO-3-CARBOXYLMUCONATE-6-SEMIALDEHYDE DECARBOXYLASE"/>
    <property type="match status" value="1"/>
</dbReference>
<keyword evidence="1" id="KW-0456">Lyase</keyword>
<feature type="domain" description="Amidohydrolase-related" evidence="2">
    <location>
        <begin position="4"/>
        <end position="272"/>
    </location>
</feature>
<dbReference type="GO" id="GO:0019748">
    <property type="term" value="P:secondary metabolic process"/>
    <property type="evidence" value="ECO:0007669"/>
    <property type="project" value="TreeGrafter"/>
</dbReference>
<evidence type="ECO:0000313" key="3">
    <source>
        <dbReference type="EMBL" id="KJK50493.1"/>
    </source>
</evidence>
<name>A0A0F0HA52_LENAE</name>
<dbReference type="InterPro" id="IPR006680">
    <property type="entry name" value="Amidohydro-rel"/>
</dbReference>
<dbReference type="GO" id="GO:0005737">
    <property type="term" value="C:cytoplasm"/>
    <property type="evidence" value="ECO:0007669"/>
    <property type="project" value="TreeGrafter"/>
</dbReference>
<dbReference type="Proteomes" id="UP000033393">
    <property type="component" value="Unassembled WGS sequence"/>
</dbReference>
<dbReference type="GO" id="GO:0016787">
    <property type="term" value="F:hydrolase activity"/>
    <property type="evidence" value="ECO:0007669"/>
    <property type="project" value="UniProtKB-KW"/>
</dbReference>
<proteinExistence type="predicted"/>
<dbReference type="CDD" id="cd01292">
    <property type="entry name" value="metallo-dependent_hydrolases"/>
    <property type="match status" value="1"/>
</dbReference>
<dbReference type="InterPro" id="IPR032465">
    <property type="entry name" value="ACMSD"/>
</dbReference>
<keyword evidence="4" id="KW-1185">Reference proteome</keyword>
<evidence type="ECO:0000259" key="2">
    <source>
        <dbReference type="Pfam" id="PF04909"/>
    </source>
</evidence>
<dbReference type="SUPFAM" id="SSF51556">
    <property type="entry name" value="Metallo-dependent hydrolases"/>
    <property type="match status" value="1"/>
</dbReference>
<sequence>MALVDIHVHFMPQNVLDKVWAYFDRVRESGVDWIIWYRTDENARLTALRELGVSAFAPLVYPHKPGMAEWLNEWVADFASRVPEAVRTGTFYAEPGADVYVRKALEAGARCFKSHVQVGAYDPRDELLDGVWGQLAEAGVPVVAHCGDGPYPGEHTGLGVFEEVLKKHPRLTAVIAHAGMPDYSGALDLVERYENVHVDTTMVGTPFSERMVPLPAGWARRIAGLADRVVLGSDFPNIPYPYEVQLDAIRSWGLDAAAEQAILHDNGARLLQLSR</sequence>
<protein>
    <submittedName>
        <fullName evidence="3">Hydrolase</fullName>
    </submittedName>
</protein>
<dbReference type="eggNOG" id="COG2159">
    <property type="taxonomic scope" value="Bacteria"/>
</dbReference>
<dbReference type="RefSeq" id="WP_045311207.1">
    <property type="nucleotide sequence ID" value="NZ_JYJG01000057.1"/>
</dbReference>
<dbReference type="STRING" id="68170.GCA_000974445_02513"/>
<dbReference type="PATRIC" id="fig|68170.10.peg.869"/>
<dbReference type="PANTHER" id="PTHR21240:SF28">
    <property type="entry name" value="ISO-OROTATE DECARBOXYLASE (EUROFUNG)"/>
    <property type="match status" value="1"/>
</dbReference>
<accession>A0A0F0HA52</accession>